<evidence type="ECO:0000313" key="2">
    <source>
        <dbReference type="EMBL" id="KIO22505.1"/>
    </source>
</evidence>
<name>A0A0C3Q281_9AGAM</name>
<reference evidence="2 3" key="1">
    <citation type="submission" date="2014-04" db="EMBL/GenBank/DDBJ databases">
        <authorList>
            <consortium name="DOE Joint Genome Institute"/>
            <person name="Kuo A."/>
            <person name="Girlanda M."/>
            <person name="Perotto S."/>
            <person name="Kohler A."/>
            <person name="Nagy L.G."/>
            <person name="Floudas D."/>
            <person name="Copeland A."/>
            <person name="Barry K.W."/>
            <person name="Cichocki N."/>
            <person name="Veneault-Fourrey C."/>
            <person name="LaButti K."/>
            <person name="Lindquist E.A."/>
            <person name="Lipzen A."/>
            <person name="Lundell T."/>
            <person name="Morin E."/>
            <person name="Murat C."/>
            <person name="Sun H."/>
            <person name="Tunlid A."/>
            <person name="Henrissat B."/>
            <person name="Grigoriev I.V."/>
            <person name="Hibbett D.S."/>
            <person name="Martin F."/>
            <person name="Nordberg H.P."/>
            <person name="Cantor M.N."/>
            <person name="Hua S.X."/>
        </authorList>
    </citation>
    <scope>NUCLEOTIDE SEQUENCE [LARGE SCALE GENOMIC DNA]</scope>
    <source>
        <strain evidence="2 3">MUT 4182</strain>
    </source>
</reference>
<feature type="compositionally biased region" description="Pro residues" evidence="1">
    <location>
        <begin position="35"/>
        <end position="46"/>
    </location>
</feature>
<proteinExistence type="predicted"/>
<feature type="region of interest" description="Disordered" evidence="1">
    <location>
        <begin position="1"/>
        <end position="52"/>
    </location>
</feature>
<reference evidence="3" key="2">
    <citation type="submission" date="2015-01" db="EMBL/GenBank/DDBJ databases">
        <title>Evolutionary Origins and Diversification of the Mycorrhizal Mutualists.</title>
        <authorList>
            <consortium name="DOE Joint Genome Institute"/>
            <consortium name="Mycorrhizal Genomics Consortium"/>
            <person name="Kohler A."/>
            <person name="Kuo A."/>
            <person name="Nagy L.G."/>
            <person name="Floudas D."/>
            <person name="Copeland A."/>
            <person name="Barry K.W."/>
            <person name="Cichocki N."/>
            <person name="Veneault-Fourrey C."/>
            <person name="LaButti K."/>
            <person name="Lindquist E.A."/>
            <person name="Lipzen A."/>
            <person name="Lundell T."/>
            <person name="Morin E."/>
            <person name="Murat C."/>
            <person name="Riley R."/>
            <person name="Ohm R."/>
            <person name="Sun H."/>
            <person name="Tunlid A."/>
            <person name="Henrissat B."/>
            <person name="Grigoriev I.V."/>
            <person name="Hibbett D.S."/>
            <person name="Martin F."/>
        </authorList>
    </citation>
    <scope>NUCLEOTIDE SEQUENCE [LARGE SCALE GENOMIC DNA]</scope>
    <source>
        <strain evidence="3">MUT 4182</strain>
    </source>
</reference>
<dbReference type="AlphaFoldDB" id="A0A0C3Q281"/>
<feature type="compositionally biased region" description="Low complexity" evidence="1">
    <location>
        <begin position="19"/>
        <end position="34"/>
    </location>
</feature>
<evidence type="ECO:0000256" key="1">
    <source>
        <dbReference type="SAM" id="MobiDB-lite"/>
    </source>
</evidence>
<keyword evidence="3" id="KW-1185">Reference proteome</keyword>
<dbReference type="Proteomes" id="UP000054248">
    <property type="component" value="Unassembled WGS sequence"/>
</dbReference>
<dbReference type="HOGENOM" id="CLU_2656267_0_0_1"/>
<gene>
    <name evidence="2" type="ORF">M407DRAFT_117577</name>
</gene>
<evidence type="ECO:0000313" key="3">
    <source>
        <dbReference type="Proteomes" id="UP000054248"/>
    </source>
</evidence>
<accession>A0A0C3Q281</accession>
<organism evidence="2 3">
    <name type="scientific">Tulasnella calospora MUT 4182</name>
    <dbReference type="NCBI Taxonomy" id="1051891"/>
    <lineage>
        <taxon>Eukaryota</taxon>
        <taxon>Fungi</taxon>
        <taxon>Dikarya</taxon>
        <taxon>Basidiomycota</taxon>
        <taxon>Agaricomycotina</taxon>
        <taxon>Agaricomycetes</taxon>
        <taxon>Cantharellales</taxon>
        <taxon>Tulasnellaceae</taxon>
        <taxon>Tulasnella</taxon>
    </lineage>
</organism>
<dbReference type="EMBL" id="KN823108">
    <property type="protein sequence ID" value="KIO22505.1"/>
    <property type="molecule type" value="Genomic_DNA"/>
</dbReference>
<protein>
    <submittedName>
        <fullName evidence="2">Uncharacterized protein</fullName>
    </submittedName>
</protein>
<sequence>MRRQHRDSHGLHVLTLWRSPSSSSQSSTSGDISPPSDPIAATPPMPELQLDPTNSWLFQLPLAYAAQPPPFWPANK</sequence>